<name>A0ABS6HA51_9PROT</name>
<gene>
    <name evidence="3" type="ORF">JJQ90_10860</name>
</gene>
<organism evidence="3 4">
    <name type="scientific">Falsiroseomonas oleicola</name>
    <dbReference type="NCBI Taxonomy" id="2801474"/>
    <lineage>
        <taxon>Bacteria</taxon>
        <taxon>Pseudomonadati</taxon>
        <taxon>Pseudomonadota</taxon>
        <taxon>Alphaproteobacteria</taxon>
        <taxon>Acetobacterales</taxon>
        <taxon>Roseomonadaceae</taxon>
        <taxon>Falsiroseomonas</taxon>
    </lineage>
</organism>
<proteinExistence type="inferred from homology"/>
<sequence>MATESPTESPIESKVALVTGGARGIGRGCVHALAERGHDIVIVDMLRPEMERTAAEVQAMGRAVMIEEADVADHARARAIAAAVQARFGRCDVLVNNAGRGNPTGILEITEEAFDRTIAVNLKSCFNYIQALVPLMQAGGGGRIVSMSSLNAHTGGVTSAVSKFSYAAAKAGIIGMTRALAKELGPDIAINCVCPGVIETEVGNSLTKARGPELAKKIMLGRLGTPADVAQLVAFLATAEPFFITGQAITIDGFQWEI</sequence>
<reference evidence="3 4" key="1">
    <citation type="submission" date="2021-01" db="EMBL/GenBank/DDBJ databases">
        <title>Roseomonas sp. nov, a bacterium isolated from an oil production mixture in Yumen Oilfield.</title>
        <authorList>
            <person name="Wu D."/>
        </authorList>
    </citation>
    <scope>NUCLEOTIDE SEQUENCE [LARGE SCALE GENOMIC DNA]</scope>
    <source>
        <strain evidence="3 4">ROY-5-3</strain>
    </source>
</reference>
<evidence type="ECO:0000256" key="2">
    <source>
        <dbReference type="ARBA" id="ARBA00023002"/>
    </source>
</evidence>
<evidence type="ECO:0000256" key="1">
    <source>
        <dbReference type="ARBA" id="ARBA00006484"/>
    </source>
</evidence>
<keyword evidence="2" id="KW-0560">Oxidoreductase</keyword>
<protein>
    <submittedName>
        <fullName evidence="3">SDR family oxidoreductase</fullName>
    </submittedName>
</protein>
<dbReference type="EMBL" id="JAERQM010000002">
    <property type="protein sequence ID" value="MBU8544210.1"/>
    <property type="molecule type" value="Genomic_DNA"/>
</dbReference>
<keyword evidence="4" id="KW-1185">Reference proteome</keyword>
<dbReference type="CDD" id="cd05233">
    <property type="entry name" value="SDR_c"/>
    <property type="match status" value="1"/>
</dbReference>
<evidence type="ECO:0000313" key="4">
    <source>
        <dbReference type="Proteomes" id="UP000689967"/>
    </source>
</evidence>
<dbReference type="PANTHER" id="PTHR43639">
    <property type="entry name" value="OXIDOREDUCTASE, SHORT-CHAIN DEHYDROGENASE/REDUCTASE FAMILY (AFU_ORTHOLOGUE AFUA_5G02870)"/>
    <property type="match status" value="1"/>
</dbReference>
<dbReference type="Proteomes" id="UP000689967">
    <property type="component" value="Unassembled WGS sequence"/>
</dbReference>
<dbReference type="InterPro" id="IPR002347">
    <property type="entry name" value="SDR_fam"/>
</dbReference>
<accession>A0ABS6HA51</accession>
<dbReference type="RefSeq" id="WP_216875147.1">
    <property type="nucleotide sequence ID" value="NZ_JAERQM010000002.1"/>
</dbReference>
<dbReference type="Pfam" id="PF13561">
    <property type="entry name" value="adh_short_C2"/>
    <property type="match status" value="1"/>
</dbReference>
<dbReference type="PANTHER" id="PTHR43639:SF1">
    <property type="entry name" value="SHORT-CHAIN DEHYDROGENASE_REDUCTASE FAMILY PROTEIN"/>
    <property type="match status" value="1"/>
</dbReference>
<dbReference type="NCBIfam" id="NF005559">
    <property type="entry name" value="PRK07231.1"/>
    <property type="match status" value="1"/>
</dbReference>
<evidence type="ECO:0000313" key="3">
    <source>
        <dbReference type="EMBL" id="MBU8544210.1"/>
    </source>
</evidence>
<comment type="similarity">
    <text evidence="1">Belongs to the short-chain dehydrogenases/reductases (SDR) family.</text>
</comment>
<comment type="caution">
    <text evidence="3">The sequence shown here is derived from an EMBL/GenBank/DDBJ whole genome shotgun (WGS) entry which is preliminary data.</text>
</comment>